<evidence type="ECO:0000313" key="1">
    <source>
        <dbReference type="EMBL" id="GBP00499.1"/>
    </source>
</evidence>
<dbReference type="AlphaFoldDB" id="A0A4C1SEB4"/>
<reference evidence="1 2" key="1">
    <citation type="journal article" date="2019" name="Commun. Biol.">
        <title>The bagworm genome reveals a unique fibroin gene that provides high tensile strength.</title>
        <authorList>
            <person name="Kono N."/>
            <person name="Nakamura H."/>
            <person name="Ohtoshi R."/>
            <person name="Tomita M."/>
            <person name="Numata K."/>
            <person name="Arakawa K."/>
        </authorList>
    </citation>
    <scope>NUCLEOTIDE SEQUENCE [LARGE SCALE GENOMIC DNA]</scope>
</reference>
<accession>A0A4C1SEB4</accession>
<dbReference type="InterPro" id="IPR008042">
    <property type="entry name" value="Retrotrans_Pao"/>
</dbReference>
<proteinExistence type="predicted"/>
<dbReference type="EMBL" id="BGZK01000005">
    <property type="protein sequence ID" value="GBP00499.1"/>
    <property type="molecule type" value="Genomic_DNA"/>
</dbReference>
<organism evidence="1 2">
    <name type="scientific">Eumeta variegata</name>
    <name type="common">Bagworm moth</name>
    <name type="synonym">Eumeta japonica</name>
    <dbReference type="NCBI Taxonomy" id="151549"/>
    <lineage>
        <taxon>Eukaryota</taxon>
        <taxon>Metazoa</taxon>
        <taxon>Ecdysozoa</taxon>
        <taxon>Arthropoda</taxon>
        <taxon>Hexapoda</taxon>
        <taxon>Insecta</taxon>
        <taxon>Pterygota</taxon>
        <taxon>Neoptera</taxon>
        <taxon>Endopterygota</taxon>
        <taxon>Lepidoptera</taxon>
        <taxon>Glossata</taxon>
        <taxon>Ditrysia</taxon>
        <taxon>Tineoidea</taxon>
        <taxon>Psychidae</taxon>
        <taxon>Oiketicinae</taxon>
        <taxon>Eumeta</taxon>
    </lineage>
</organism>
<name>A0A4C1SEB4_EUMVA</name>
<sequence length="500" mass="56186">MYDPTGWDDSFSPELQRNWDNYVRELSTLAHVRILRGILPGRVAQTKVHGFCDASEASYAAKTSKIALGPPFGVEAYHCSSLLDKAGSVNIFRESVKNVKRRHPISLPKRDPIVDLIIRYHHLKKSHAGAHTLISNTSVEFLNNSCATRSAKYPISLHSVLAIKTNNFLTHDGRLSKRSGFCGSLISTVGVGHEFSKQGITWIFDPPSCPHRVRLFKAAFKSAQIHLRRVIWEEKLTFEELSTVFFFYEIEAGYSNSGRRHCQCRCFTFQIVVLLPMPNRPERFYLFYRAHPKKKSRPLIFSTLAIIASNAIFRSATNLGTFKLTYTDNALISCARHGMASTTFVSDTKKINIVPPPYLKSVKIHFRYFENGFPLRYYEQQDGRTAYIVEPPAIIIEATSSLRCRLCPLPLEVANVAKVMCVQKLRLRVSKEPGFYAQSSEFACPKSPGSVGLRTPGSVRKNPDFDCPRNSSVGVVERPCIAQDGNGWTVNGLIVTDVAF</sequence>
<comment type="caution">
    <text evidence="1">The sequence shown here is derived from an EMBL/GenBank/DDBJ whole genome shotgun (WGS) entry which is preliminary data.</text>
</comment>
<evidence type="ECO:0000313" key="2">
    <source>
        <dbReference type="Proteomes" id="UP000299102"/>
    </source>
</evidence>
<dbReference type="Proteomes" id="UP000299102">
    <property type="component" value="Unassembled WGS sequence"/>
</dbReference>
<protein>
    <submittedName>
        <fullName evidence="1">Uncharacterized protein</fullName>
    </submittedName>
</protein>
<keyword evidence="2" id="KW-1185">Reference proteome</keyword>
<gene>
    <name evidence="1" type="ORF">EVAR_1024_1</name>
</gene>
<dbReference type="Pfam" id="PF05380">
    <property type="entry name" value="Peptidase_A17"/>
    <property type="match status" value="1"/>
</dbReference>